<dbReference type="PROSITE" id="PS50970">
    <property type="entry name" value="HCY"/>
    <property type="match status" value="1"/>
</dbReference>
<evidence type="ECO:0000256" key="4">
    <source>
        <dbReference type="ARBA" id="ARBA00022630"/>
    </source>
</evidence>
<dbReference type="PANTHER" id="PTHR45833:SF2">
    <property type="entry name" value="BIFUNCTIONAL HOMOCYSTEINE S-METHYLTRANSFERASE_5,10-METHYLENETETRAHYDROFOLATE REDUCTASE"/>
    <property type="match status" value="1"/>
</dbReference>
<feature type="binding site" evidence="8">
    <location>
        <position position="279"/>
    </location>
    <ligand>
        <name>Zn(2+)</name>
        <dbReference type="ChEBI" id="CHEBI:29105"/>
    </ligand>
</feature>
<name>A0A1F7WWD6_9BACT</name>
<organism evidence="10 11">
    <name type="scientific">Candidatus Wallbacteria bacterium GWC2_49_35</name>
    <dbReference type="NCBI Taxonomy" id="1817813"/>
    <lineage>
        <taxon>Bacteria</taxon>
        <taxon>Candidatus Walliibacteriota</taxon>
    </lineage>
</organism>
<keyword evidence="3 8" id="KW-0489">Methyltransferase</keyword>
<evidence type="ECO:0000259" key="9">
    <source>
        <dbReference type="PROSITE" id="PS50970"/>
    </source>
</evidence>
<evidence type="ECO:0000256" key="8">
    <source>
        <dbReference type="PROSITE-ProRule" id="PRU00333"/>
    </source>
</evidence>
<evidence type="ECO:0000256" key="3">
    <source>
        <dbReference type="ARBA" id="ARBA00022603"/>
    </source>
</evidence>
<dbReference type="Pfam" id="PF02219">
    <property type="entry name" value="MTHFR"/>
    <property type="match status" value="1"/>
</dbReference>
<keyword evidence="7" id="KW-0560">Oxidoreductase</keyword>
<dbReference type="PANTHER" id="PTHR45833">
    <property type="entry name" value="METHIONINE SYNTHASE"/>
    <property type="match status" value="1"/>
</dbReference>
<dbReference type="EMBL" id="MGFH01000061">
    <property type="protein sequence ID" value="OGM06488.1"/>
    <property type="molecule type" value="Genomic_DNA"/>
</dbReference>
<evidence type="ECO:0000256" key="7">
    <source>
        <dbReference type="ARBA" id="ARBA00023002"/>
    </source>
</evidence>
<evidence type="ECO:0000256" key="5">
    <source>
        <dbReference type="ARBA" id="ARBA00022679"/>
    </source>
</evidence>
<dbReference type="Gene3D" id="3.20.20.330">
    <property type="entry name" value="Homocysteine-binding-like domain"/>
    <property type="match status" value="1"/>
</dbReference>
<sequence>MSFEKPDFMNILNEDRIMIFDGAMGTMLYSKGIYINRCFDEMNLSAPNVISDIHAEYVGAGAQVIETNTFGANRCKLAPHGFAEQLEAINYQGAKLAVQVAKAAQHTVYVAGSIGPLGIKIEPWGKTSVDEACEFFREQAEALLAGGVDLFVLETFSDINEMHQAIRAVKSLCNLPILAQIKIGNDGNATYGTTPEVFTQNLDSWGADVIGLNCGVGPKIMLDTIELMSEFTKKKLMVRPTAGLPTSVDGRTMYLSSPEYFAEYTKRFIQHGVRIIGGCCGTTPAHIKAMASAARMFTTGERKISVMVKDAPKKPLPQAEPIAKEKKSKFAASVCAKKFVVTVEISPPKGCDATRALESAKFAKENNIDAINIPDGPRATARMSPQALAGIFERGAGIETILHYCCRDRNLLGMQSDLLGAYASGLKNVLLITGDPPKLGDYPDATAVFDVDSIGLTNMVHRLNSGCDLGGNPIGKPTGFFIGVGANPGAIDLNLEIKRFEYKVEAGAEFAITQPVFDIALLENFLKRIEHVRVPIIAGIWPLASLKNAEFMNNEVPGMSIPEHLMKRMRTCDSAEKQREEGIKIAREALAALKDMVQGVQISAPFGRVATVLEVIDGIVAH</sequence>
<feature type="binding site" evidence="8">
    <location>
        <position position="214"/>
    </location>
    <ligand>
        <name>Zn(2+)</name>
        <dbReference type="ChEBI" id="CHEBI:29105"/>
    </ligand>
</feature>
<dbReference type="InterPro" id="IPR036589">
    <property type="entry name" value="HCY_dom_sf"/>
</dbReference>
<dbReference type="InterPro" id="IPR029041">
    <property type="entry name" value="FAD-linked_oxidoreductase-like"/>
</dbReference>
<feature type="domain" description="Hcy-binding" evidence="9">
    <location>
        <begin position="6"/>
        <end position="294"/>
    </location>
</feature>
<dbReference type="GO" id="GO:0004489">
    <property type="term" value="F:methylenetetrahydrofolate reductase [NAD(P)H] activity"/>
    <property type="evidence" value="ECO:0007669"/>
    <property type="project" value="InterPro"/>
</dbReference>
<reference evidence="10 11" key="1">
    <citation type="journal article" date="2016" name="Nat. Commun.">
        <title>Thousands of microbial genomes shed light on interconnected biogeochemical processes in an aquifer system.</title>
        <authorList>
            <person name="Anantharaman K."/>
            <person name="Brown C.T."/>
            <person name="Hug L.A."/>
            <person name="Sharon I."/>
            <person name="Castelle C.J."/>
            <person name="Probst A.J."/>
            <person name="Thomas B.C."/>
            <person name="Singh A."/>
            <person name="Wilkins M.J."/>
            <person name="Karaoz U."/>
            <person name="Brodie E.L."/>
            <person name="Williams K.H."/>
            <person name="Hubbard S.S."/>
            <person name="Banfield J.F."/>
        </authorList>
    </citation>
    <scope>NUCLEOTIDE SEQUENCE [LARGE SCALE GENOMIC DNA]</scope>
</reference>
<dbReference type="UniPathway" id="UPA00193"/>
<dbReference type="GO" id="GO:0046872">
    <property type="term" value="F:metal ion binding"/>
    <property type="evidence" value="ECO:0007669"/>
    <property type="project" value="UniProtKB-KW"/>
</dbReference>
<dbReference type="SUPFAM" id="SSF82282">
    <property type="entry name" value="Homocysteine S-methyltransferase"/>
    <property type="match status" value="1"/>
</dbReference>
<gene>
    <name evidence="10" type="ORF">A2008_03970</name>
</gene>
<keyword evidence="6" id="KW-0274">FAD</keyword>
<dbReference type="GO" id="GO:0008705">
    <property type="term" value="F:methionine synthase activity"/>
    <property type="evidence" value="ECO:0007669"/>
    <property type="project" value="TreeGrafter"/>
</dbReference>
<keyword evidence="4" id="KW-0285">Flavoprotein</keyword>
<dbReference type="Proteomes" id="UP000178735">
    <property type="component" value="Unassembled WGS sequence"/>
</dbReference>
<evidence type="ECO:0000256" key="6">
    <source>
        <dbReference type="ARBA" id="ARBA00022827"/>
    </source>
</evidence>
<comment type="cofactor">
    <cofactor evidence="1">
        <name>FAD</name>
        <dbReference type="ChEBI" id="CHEBI:57692"/>
    </cofactor>
</comment>
<dbReference type="CDD" id="cd00537">
    <property type="entry name" value="MTHFR"/>
    <property type="match status" value="1"/>
</dbReference>
<dbReference type="NCBIfam" id="NF006396">
    <property type="entry name" value="PRK08645.1"/>
    <property type="match status" value="1"/>
</dbReference>
<dbReference type="InterPro" id="IPR003726">
    <property type="entry name" value="HCY_dom"/>
</dbReference>
<dbReference type="Pfam" id="PF02574">
    <property type="entry name" value="S-methyl_trans"/>
    <property type="match status" value="1"/>
</dbReference>
<comment type="caution">
    <text evidence="10">The sequence shown here is derived from an EMBL/GenBank/DDBJ whole genome shotgun (WGS) entry which is preliminary data.</text>
</comment>
<accession>A0A1F7WWD6</accession>
<dbReference type="GO" id="GO:0005829">
    <property type="term" value="C:cytosol"/>
    <property type="evidence" value="ECO:0007669"/>
    <property type="project" value="TreeGrafter"/>
</dbReference>
<proteinExistence type="predicted"/>
<dbReference type="STRING" id="1817813.A2008_03970"/>
<evidence type="ECO:0000313" key="11">
    <source>
        <dbReference type="Proteomes" id="UP000178735"/>
    </source>
</evidence>
<dbReference type="SUPFAM" id="SSF51730">
    <property type="entry name" value="FAD-linked oxidoreductase"/>
    <property type="match status" value="1"/>
</dbReference>
<evidence type="ECO:0000313" key="10">
    <source>
        <dbReference type="EMBL" id="OGM06488.1"/>
    </source>
</evidence>
<dbReference type="InterPro" id="IPR050554">
    <property type="entry name" value="Met_Synthase/Corrinoid"/>
</dbReference>
<keyword evidence="5 8" id="KW-0808">Transferase</keyword>
<comment type="cofactor">
    <cofactor evidence="8">
        <name>Zn(2+)</name>
        <dbReference type="ChEBI" id="CHEBI:29105"/>
    </cofactor>
</comment>
<dbReference type="AlphaFoldDB" id="A0A1F7WWD6"/>
<evidence type="ECO:0000256" key="2">
    <source>
        <dbReference type="ARBA" id="ARBA00004777"/>
    </source>
</evidence>
<protein>
    <submittedName>
        <fullName evidence="10">Bifunctional homocysteine S-methyltransferase/methylenetetrahydrofolate reductase</fullName>
    </submittedName>
</protein>
<keyword evidence="8" id="KW-0479">Metal-binding</keyword>
<evidence type="ECO:0000256" key="1">
    <source>
        <dbReference type="ARBA" id="ARBA00001974"/>
    </source>
</evidence>
<dbReference type="GO" id="GO:0035999">
    <property type="term" value="P:tetrahydrofolate interconversion"/>
    <property type="evidence" value="ECO:0007669"/>
    <property type="project" value="UniProtKB-UniPathway"/>
</dbReference>
<feature type="binding site" evidence="8">
    <location>
        <position position="280"/>
    </location>
    <ligand>
        <name>Zn(2+)</name>
        <dbReference type="ChEBI" id="CHEBI:29105"/>
    </ligand>
</feature>
<comment type="pathway">
    <text evidence="2">One-carbon metabolism; tetrahydrofolate interconversion.</text>
</comment>
<dbReference type="InterPro" id="IPR003171">
    <property type="entry name" value="Mehydrof_redctse-like"/>
</dbReference>
<keyword evidence="8" id="KW-0862">Zinc</keyword>
<dbReference type="Gene3D" id="3.20.20.220">
    <property type="match status" value="1"/>
</dbReference>
<dbReference type="GO" id="GO:0032259">
    <property type="term" value="P:methylation"/>
    <property type="evidence" value="ECO:0007669"/>
    <property type="project" value="UniProtKB-KW"/>
</dbReference>